<dbReference type="RefSeq" id="WP_064932428.1">
    <property type="nucleotide sequence ID" value="NZ_LZSO01000026.1"/>
</dbReference>
<dbReference type="EMBL" id="LZSO01000026">
    <property type="protein sequence ID" value="OBB29079.1"/>
    <property type="molecule type" value="Genomic_DNA"/>
</dbReference>
<dbReference type="Proteomes" id="UP000093902">
    <property type="component" value="Unassembled WGS sequence"/>
</dbReference>
<evidence type="ECO:0000313" key="2">
    <source>
        <dbReference type="Proteomes" id="UP000093902"/>
    </source>
</evidence>
<dbReference type="AlphaFoldDB" id="A0A1A0R5N4"/>
<name>A0A1A0R5N4_MYCPR</name>
<reference evidence="2" key="1">
    <citation type="submission" date="2016-06" db="EMBL/GenBank/DDBJ databases">
        <authorList>
            <person name="Sutton G."/>
            <person name="Brinkac L."/>
            <person name="Sanka R."/>
            <person name="Adams M."/>
            <person name="Lau E."/>
            <person name="Mehaffy C."/>
            <person name="Tameris M."/>
            <person name="Hatherill M."/>
            <person name="Hanekom W."/>
            <person name="Mahomed H."/>
            <person name="Mcshane H."/>
        </authorList>
    </citation>
    <scope>NUCLEOTIDE SEQUENCE [LARGE SCALE GENOMIC DNA]</scope>
    <source>
        <strain evidence="2">852002-51209_SCH5440388</strain>
    </source>
</reference>
<accession>A0A1A0R5N4</accession>
<comment type="caution">
    <text evidence="1">The sequence shown here is derived from an EMBL/GenBank/DDBJ whole genome shotgun (WGS) entry which is preliminary data.</text>
</comment>
<protein>
    <submittedName>
        <fullName evidence="1">Uncharacterized protein</fullName>
    </submittedName>
</protein>
<sequence length="298" mass="32508">MSLADRYPRLRRRQLPEWVVNNTDDDSDLVQAARRSFVGAIQDVTSNARFPIHLDLRLIGPSTEGGRLPSDVLQVADRFQGEVREALSSAAAARIADIDWVGVSEGSAIMHMVPRFVAVSLDQLDVAVVDEFESAVAHVLKVHDDLENEADDSAFADERPDFLHQLRLLTSELNDRNLDLEVTAAGSTGSRLNSTLSRKGRIRAKALFERSAVSSPQVLSGRVVSVDLEGNAIEMRVEKQRAKAKIVQVPSGVLVGGEVMVGQPLAVSVMTEHQADQTGNRTADKHVWVGIAADQLPH</sequence>
<gene>
    <name evidence="1" type="ORF">A5792_19895</name>
</gene>
<evidence type="ECO:0000313" key="1">
    <source>
        <dbReference type="EMBL" id="OBB29079.1"/>
    </source>
</evidence>
<dbReference type="OrthoDB" id="4774890at2"/>
<proteinExistence type="predicted"/>
<organism evidence="1 2">
    <name type="scientific">Mycolicibacterium peregrinum</name>
    <name type="common">Mycobacterium peregrinum</name>
    <dbReference type="NCBI Taxonomy" id="43304"/>
    <lineage>
        <taxon>Bacteria</taxon>
        <taxon>Bacillati</taxon>
        <taxon>Actinomycetota</taxon>
        <taxon>Actinomycetes</taxon>
        <taxon>Mycobacteriales</taxon>
        <taxon>Mycobacteriaceae</taxon>
        <taxon>Mycolicibacterium</taxon>
    </lineage>
</organism>